<dbReference type="EMBL" id="CAMGYJ010000002">
    <property type="protein sequence ID" value="CAI0377861.1"/>
    <property type="molecule type" value="Genomic_DNA"/>
</dbReference>
<accession>A0AAV0GYT6</accession>
<dbReference type="Proteomes" id="UP001154282">
    <property type="component" value="Unassembled WGS sequence"/>
</dbReference>
<dbReference type="AlphaFoldDB" id="A0AAV0GYT6"/>
<dbReference type="PANTHER" id="PTHR31286:SF99">
    <property type="entry name" value="DUF4283 DOMAIN-CONTAINING PROTEIN"/>
    <property type="match status" value="1"/>
</dbReference>
<keyword evidence="2" id="KW-1185">Reference proteome</keyword>
<proteinExistence type="predicted"/>
<protein>
    <submittedName>
        <fullName evidence="1">Uncharacterized protein</fullName>
    </submittedName>
</protein>
<reference evidence="1" key="1">
    <citation type="submission" date="2022-08" db="EMBL/GenBank/DDBJ databases">
        <authorList>
            <person name="Gutierrez-Valencia J."/>
        </authorList>
    </citation>
    <scope>NUCLEOTIDE SEQUENCE</scope>
</reference>
<dbReference type="InterPro" id="IPR040256">
    <property type="entry name" value="At4g02000-like"/>
</dbReference>
<dbReference type="PANTHER" id="PTHR31286">
    <property type="entry name" value="GLYCINE-RICH CELL WALL STRUCTURAL PROTEIN 1.8-LIKE"/>
    <property type="match status" value="1"/>
</dbReference>
<gene>
    <name evidence="1" type="ORF">LITE_LOCUS1642</name>
</gene>
<evidence type="ECO:0000313" key="1">
    <source>
        <dbReference type="EMBL" id="CAI0377861.1"/>
    </source>
</evidence>
<sequence length="84" mass="9560">MVIEKLIGTPIRVDRATELGARGNYARVCVEVDLTQPLLSQYKVEGKKYPMQYEGLDKIYDECGMYGKKAYKCSCKVMKEDNEG</sequence>
<organism evidence="1 2">
    <name type="scientific">Linum tenue</name>
    <dbReference type="NCBI Taxonomy" id="586396"/>
    <lineage>
        <taxon>Eukaryota</taxon>
        <taxon>Viridiplantae</taxon>
        <taxon>Streptophyta</taxon>
        <taxon>Embryophyta</taxon>
        <taxon>Tracheophyta</taxon>
        <taxon>Spermatophyta</taxon>
        <taxon>Magnoliopsida</taxon>
        <taxon>eudicotyledons</taxon>
        <taxon>Gunneridae</taxon>
        <taxon>Pentapetalae</taxon>
        <taxon>rosids</taxon>
        <taxon>fabids</taxon>
        <taxon>Malpighiales</taxon>
        <taxon>Linaceae</taxon>
        <taxon>Linum</taxon>
    </lineage>
</organism>
<name>A0AAV0GYT6_9ROSI</name>
<evidence type="ECO:0000313" key="2">
    <source>
        <dbReference type="Proteomes" id="UP001154282"/>
    </source>
</evidence>
<comment type="caution">
    <text evidence="1">The sequence shown here is derived from an EMBL/GenBank/DDBJ whole genome shotgun (WGS) entry which is preliminary data.</text>
</comment>